<evidence type="ECO:0000256" key="5">
    <source>
        <dbReference type="ARBA" id="ARBA00022597"/>
    </source>
</evidence>
<dbReference type="InterPro" id="IPR050864">
    <property type="entry name" value="Bacterial_PTS_Sugar_Transport"/>
</dbReference>
<dbReference type="InterPro" id="IPR003501">
    <property type="entry name" value="PTS_EIIB_2/3"/>
</dbReference>
<dbReference type="Pfam" id="PF02378">
    <property type="entry name" value="PTS_EIIC"/>
    <property type="match status" value="1"/>
</dbReference>
<feature type="transmembrane region" description="Helical" evidence="11">
    <location>
        <begin position="336"/>
        <end position="359"/>
    </location>
</feature>
<dbReference type="InterPro" id="IPR036095">
    <property type="entry name" value="PTS_EIIB-like_sf"/>
</dbReference>
<keyword evidence="7" id="KW-0598">Phosphotransferase system</keyword>
<dbReference type="InterPro" id="IPR003352">
    <property type="entry name" value="PTS_EIIC"/>
</dbReference>
<dbReference type="AlphaFoldDB" id="A0A8E2IE92"/>
<feature type="domain" description="PTS EIIB type-2" evidence="13">
    <location>
        <begin position="6"/>
        <end position="101"/>
    </location>
</feature>
<evidence type="ECO:0000259" key="14">
    <source>
        <dbReference type="PROSITE" id="PS51104"/>
    </source>
</evidence>
<keyword evidence="3" id="KW-1003">Cell membrane</keyword>
<dbReference type="GO" id="GO:0090563">
    <property type="term" value="F:protein-phosphocysteine-sugar phosphotransferase activity"/>
    <property type="evidence" value="ECO:0007669"/>
    <property type="project" value="TreeGrafter"/>
</dbReference>
<evidence type="ECO:0000256" key="10">
    <source>
        <dbReference type="ARBA" id="ARBA00023136"/>
    </source>
</evidence>
<dbReference type="RefSeq" id="WP_078109609.1">
    <property type="nucleotide sequence ID" value="NZ_CP065424.1"/>
</dbReference>
<evidence type="ECO:0000256" key="1">
    <source>
        <dbReference type="ARBA" id="ARBA00004429"/>
    </source>
</evidence>
<dbReference type="PROSITE" id="PS51099">
    <property type="entry name" value="PTS_EIIB_TYPE_2"/>
    <property type="match status" value="1"/>
</dbReference>
<dbReference type="PANTHER" id="PTHR30505:SF28">
    <property type="entry name" value="PTS SYSTEM 2-O-ALPHA-MANNOSYL-D-GLYCERATE-SPECIFIC EIIABC COMPONENT"/>
    <property type="match status" value="1"/>
</dbReference>
<evidence type="ECO:0000256" key="7">
    <source>
        <dbReference type="ARBA" id="ARBA00022683"/>
    </source>
</evidence>
<dbReference type="InterPro" id="IPR004715">
    <property type="entry name" value="PTS_IIA_fruc"/>
</dbReference>
<dbReference type="SUPFAM" id="SSF55804">
    <property type="entry name" value="Phoshotransferase/anion transport protein"/>
    <property type="match status" value="1"/>
</dbReference>
<dbReference type="GO" id="GO:0009401">
    <property type="term" value="P:phosphoenolpyruvate-dependent sugar phosphotransferase system"/>
    <property type="evidence" value="ECO:0007669"/>
    <property type="project" value="UniProtKB-KW"/>
</dbReference>
<evidence type="ECO:0000256" key="4">
    <source>
        <dbReference type="ARBA" id="ARBA00022553"/>
    </source>
</evidence>
<organism evidence="15 16">
    <name type="scientific">Heyndrickxia oleronia</name>
    <dbReference type="NCBI Taxonomy" id="38875"/>
    <lineage>
        <taxon>Bacteria</taxon>
        <taxon>Bacillati</taxon>
        <taxon>Bacillota</taxon>
        <taxon>Bacilli</taxon>
        <taxon>Bacillales</taxon>
        <taxon>Bacillaceae</taxon>
        <taxon>Heyndrickxia</taxon>
    </lineage>
</organism>
<dbReference type="NCBIfam" id="TIGR01427">
    <property type="entry name" value="PTS_IIC_fructo"/>
    <property type="match status" value="1"/>
</dbReference>
<dbReference type="NCBIfam" id="TIGR00829">
    <property type="entry name" value="FRU"/>
    <property type="match status" value="1"/>
</dbReference>
<keyword evidence="10 11" id="KW-0472">Membrane</keyword>
<dbReference type="Proteomes" id="UP000189761">
    <property type="component" value="Unassembled WGS sequence"/>
</dbReference>
<keyword evidence="2" id="KW-0813">Transport</keyword>
<dbReference type="Gene3D" id="3.40.50.2300">
    <property type="match status" value="1"/>
</dbReference>
<accession>A0A8E2IE92</accession>
<dbReference type="InterPro" id="IPR016152">
    <property type="entry name" value="PTrfase/Anion_transptr"/>
</dbReference>
<evidence type="ECO:0000256" key="8">
    <source>
        <dbReference type="ARBA" id="ARBA00022692"/>
    </source>
</evidence>
<evidence type="ECO:0000256" key="2">
    <source>
        <dbReference type="ARBA" id="ARBA00022448"/>
    </source>
</evidence>
<dbReference type="PROSITE" id="PS51104">
    <property type="entry name" value="PTS_EIIC_TYPE_2"/>
    <property type="match status" value="1"/>
</dbReference>
<keyword evidence="16" id="KW-1185">Reference proteome</keyword>
<evidence type="ECO:0000256" key="11">
    <source>
        <dbReference type="SAM" id="Phobius"/>
    </source>
</evidence>
<keyword evidence="6" id="KW-0808">Transferase</keyword>
<sequence length="635" mass="68045">MKTYTIIAATGCPTGIAHTYMAQEALEAAAKKRGISIKVETHGQEGIRNALTEAEIDAADGVIIAADKDVNADRFIGKPLINVSVSKGIKEPDQLIDEILSGNVPKYKDGQARAQQQSEHSSGQKTSIWHSIYVSLMNGVSHMLPLVVAGGVMVAISFMFGIHSAEPDSPEYNQFAYYLKTIGGISMNLMVPVLCAYIAESIAKRPGLIIGFIVGMIAYMNGTGFLGGIVGGFLTGYIMVGLAYVCKGLPKQLDGLKAIFLFPVLGIFIAGFAMWFLSAPMESINQGMMSFLSSVQDSSPILLGLIVGCMSAFDMGGPVNKAAYVTGTALLAQGNYFFMAGVSAACIAPPLATGFAVLFGGKAYSASDRSAGYVNFLLGSTHITEGAIPFAAKKPLKVIPILMLGSSIAAILTYLFKVQVPAPHGGFIVLPIVTHAILWVVAILIGAVVSGFLMSMDQKRTVAKEQEADSEKLSTPLPSVVNQSTSLDSVLDIENIFCNVDAATQDEVFQKLAKISNDHHISNDETSVIKGFVEREKLSTTGMEQGIAIPHTELESINKASIVILKLNQGVDWKALDGQPTNIVIAMFIPKGKANDHLRYLSEVSKLLIHQEFIDQLQHANSSKEIYQLFIENIQ</sequence>
<dbReference type="EMBL" id="MTLA01000053">
    <property type="protein sequence ID" value="OOP69455.1"/>
    <property type="molecule type" value="Genomic_DNA"/>
</dbReference>
<feature type="transmembrane region" description="Helical" evidence="11">
    <location>
        <begin position="206"/>
        <end position="222"/>
    </location>
</feature>
<dbReference type="SUPFAM" id="SSF52794">
    <property type="entry name" value="PTS system IIB component-like"/>
    <property type="match status" value="1"/>
</dbReference>
<dbReference type="InterPro" id="IPR003353">
    <property type="entry name" value="PTS_IIB_fruc"/>
</dbReference>
<feature type="transmembrane region" description="Helical" evidence="11">
    <location>
        <begin position="175"/>
        <end position="199"/>
    </location>
</feature>
<keyword evidence="9 11" id="KW-1133">Transmembrane helix</keyword>
<dbReference type="InterPro" id="IPR013011">
    <property type="entry name" value="PTS_EIIB_2"/>
</dbReference>
<dbReference type="InterPro" id="IPR006327">
    <property type="entry name" value="PTS_IIC_fruc"/>
</dbReference>
<keyword evidence="5" id="KW-0762">Sugar transport</keyword>
<reference evidence="15 16" key="1">
    <citation type="submission" date="2017-01" db="EMBL/GenBank/DDBJ databases">
        <title>Draft genome sequence of Bacillus oleronius.</title>
        <authorList>
            <person name="Allam M."/>
        </authorList>
    </citation>
    <scope>NUCLEOTIDE SEQUENCE [LARGE SCALE GENOMIC DNA]</scope>
    <source>
        <strain evidence="15 16">DSM 9356</strain>
    </source>
</reference>
<comment type="subcellular location">
    <subcellularLocation>
        <location evidence="1">Cell inner membrane</location>
        <topology evidence="1">Multi-pass membrane protein</topology>
    </subcellularLocation>
</comment>
<dbReference type="InterPro" id="IPR013014">
    <property type="entry name" value="PTS_EIIC_2"/>
</dbReference>
<feature type="domain" description="PTS EIIC type-2" evidence="14">
    <location>
        <begin position="132"/>
        <end position="467"/>
    </location>
</feature>
<dbReference type="NCBIfam" id="TIGR00848">
    <property type="entry name" value="fruA"/>
    <property type="match status" value="1"/>
</dbReference>
<name>A0A8E2IE92_9BACI</name>
<dbReference type="Gene3D" id="3.40.930.10">
    <property type="entry name" value="Mannitol-specific EII, Chain A"/>
    <property type="match status" value="1"/>
</dbReference>
<proteinExistence type="predicted"/>
<evidence type="ECO:0000256" key="6">
    <source>
        <dbReference type="ARBA" id="ARBA00022679"/>
    </source>
</evidence>
<dbReference type="InterPro" id="IPR002178">
    <property type="entry name" value="PTS_EIIA_type-2_dom"/>
</dbReference>
<dbReference type="GO" id="GO:0022877">
    <property type="term" value="F:protein-N(PI)-phosphohistidine-fructose phosphotransferase system transporter activity"/>
    <property type="evidence" value="ECO:0007669"/>
    <property type="project" value="InterPro"/>
</dbReference>
<comment type="caution">
    <text evidence="15">The sequence shown here is derived from an EMBL/GenBank/DDBJ whole genome shotgun (WGS) entry which is preliminary data.</text>
</comment>
<feature type="transmembrane region" description="Helical" evidence="11">
    <location>
        <begin position="398"/>
        <end position="416"/>
    </location>
</feature>
<dbReference type="PANTHER" id="PTHR30505">
    <property type="entry name" value="FRUCTOSE-LIKE PERMEASE"/>
    <property type="match status" value="1"/>
</dbReference>
<dbReference type="GO" id="GO:0005886">
    <property type="term" value="C:plasma membrane"/>
    <property type="evidence" value="ECO:0007669"/>
    <property type="project" value="UniProtKB-SubCell"/>
</dbReference>
<gene>
    <name evidence="15" type="ORF">BWZ43_05065</name>
</gene>
<feature type="transmembrane region" description="Helical" evidence="11">
    <location>
        <begin position="258"/>
        <end position="278"/>
    </location>
</feature>
<dbReference type="PROSITE" id="PS51094">
    <property type="entry name" value="PTS_EIIA_TYPE_2"/>
    <property type="match status" value="1"/>
</dbReference>
<dbReference type="GO" id="GO:0005351">
    <property type="term" value="F:carbohydrate:proton symporter activity"/>
    <property type="evidence" value="ECO:0007669"/>
    <property type="project" value="InterPro"/>
</dbReference>
<evidence type="ECO:0000313" key="15">
    <source>
        <dbReference type="EMBL" id="OOP69455.1"/>
    </source>
</evidence>
<evidence type="ECO:0000259" key="13">
    <source>
        <dbReference type="PROSITE" id="PS51099"/>
    </source>
</evidence>
<feature type="domain" description="PTS EIIA type-2" evidence="12">
    <location>
        <begin position="489"/>
        <end position="633"/>
    </location>
</feature>
<keyword evidence="4" id="KW-0597">Phosphoprotein</keyword>
<dbReference type="CDD" id="cd00211">
    <property type="entry name" value="PTS_IIA_fru"/>
    <property type="match status" value="1"/>
</dbReference>
<evidence type="ECO:0000256" key="9">
    <source>
        <dbReference type="ARBA" id="ARBA00022989"/>
    </source>
</evidence>
<evidence type="ECO:0000259" key="12">
    <source>
        <dbReference type="PROSITE" id="PS51094"/>
    </source>
</evidence>
<feature type="transmembrane region" description="Helical" evidence="11">
    <location>
        <begin position="143"/>
        <end position="163"/>
    </location>
</feature>
<evidence type="ECO:0000256" key="3">
    <source>
        <dbReference type="ARBA" id="ARBA00022475"/>
    </source>
</evidence>
<keyword evidence="8 11" id="KW-0812">Transmembrane</keyword>
<dbReference type="Pfam" id="PF02302">
    <property type="entry name" value="PTS_IIB"/>
    <property type="match status" value="1"/>
</dbReference>
<protein>
    <submittedName>
        <fullName evidence="15">PTS fructose transporter subunit IIABC</fullName>
    </submittedName>
</protein>
<dbReference type="CDD" id="cd05569">
    <property type="entry name" value="PTS_IIB_fructose"/>
    <property type="match status" value="1"/>
</dbReference>
<dbReference type="Pfam" id="PF00359">
    <property type="entry name" value="PTS_EIIA_2"/>
    <property type="match status" value="1"/>
</dbReference>
<feature type="transmembrane region" description="Helical" evidence="11">
    <location>
        <begin position="428"/>
        <end position="454"/>
    </location>
</feature>
<evidence type="ECO:0000313" key="16">
    <source>
        <dbReference type="Proteomes" id="UP000189761"/>
    </source>
</evidence>
<dbReference type="FunFam" id="3.40.50.2300:FF:000014">
    <property type="entry name" value="PTS system fructose-like transporter subunit IIB"/>
    <property type="match status" value="1"/>
</dbReference>
<feature type="transmembrane region" description="Helical" evidence="11">
    <location>
        <begin position="228"/>
        <end position="246"/>
    </location>
</feature>